<sequence length="188" mass="23501">MYWMKINFEMFYVFFFLDFILLLILLIPMNMYNFHPLMLSILLIFYTIFACFKLNLMINSYWYSYIMFLVMVGGVMVIFMYFTSLINNQMIMMNMNYFMKLFYKIFIILLMFYLLMYLNKYMYMYMNMYEWEGLIYLFINKSNELIKYLFMDYILSMNLFILMYLFFMMICSVLICMKNNIPLRQNLK</sequence>
<name>A0A6B9XQA8_9HYME</name>
<proteinExistence type="predicted"/>
<feature type="transmembrane region" description="Helical" evidence="1">
    <location>
        <begin position="101"/>
        <end position="118"/>
    </location>
</feature>
<feature type="transmembrane region" description="Helical" evidence="1">
    <location>
        <begin position="62"/>
        <end position="81"/>
    </location>
</feature>
<dbReference type="CTD" id="4541"/>
<reference evidence="2" key="1">
    <citation type="submission" date="2019-12" db="EMBL/GenBank/DDBJ databases">
        <title>The complete mitochondrial genome of Asobara japonica (Hymenoptera: Braconidae).</title>
        <authorList>
            <person name="Zhang X."/>
            <person name="Zhu J.C."/>
            <person name="Zhang Q.C."/>
        </authorList>
    </citation>
    <scope>NUCLEOTIDE SEQUENCE</scope>
</reference>
<feature type="transmembrane region" description="Helical" evidence="1">
    <location>
        <begin position="34"/>
        <end position="56"/>
    </location>
</feature>
<dbReference type="GeneID" id="43958587"/>
<feature type="transmembrane region" description="Helical" evidence="1">
    <location>
        <begin position="153"/>
        <end position="177"/>
    </location>
</feature>
<dbReference type="AlphaFoldDB" id="A0A6B9XQA8"/>
<keyword evidence="1" id="KW-1133">Transmembrane helix</keyword>
<gene>
    <name evidence="2" type="primary">ND6</name>
</gene>
<dbReference type="RefSeq" id="YP_009728669.1">
    <property type="nucleotide sequence ID" value="NC_045903.1"/>
</dbReference>
<evidence type="ECO:0000313" key="2">
    <source>
        <dbReference type="EMBL" id="QHR84925.1"/>
    </source>
</evidence>
<keyword evidence="1" id="KW-0812">Transmembrane</keyword>
<organism evidence="2">
    <name type="scientific">Asobara japonica</name>
    <dbReference type="NCBI Taxonomy" id="554476"/>
    <lineage>
        <taxon>Eukaryota</taxon>
        <taxon>Metazoa</taxon>
        <taxon>Ecdysozoa</taxon>
        <taxon>Arthropoda</taxon>
        <taxon>Hexapoda</taxon>
        <taxon>Insecta</taxon>
        <taxon>Pterygota</taxon>
        <taxon>Neoptera</taxon>
        <taxon>Endopterygota</taxon>
        <taxon>Hymenoptera</taxon>
        <taxon>Apocrita</taxon>
        <taxon>Ichneumonoidea</taxon>
        <taxon>Braconidae</taxon>
        <taxon>Alysiinae</taxon>
        <taxon>Asobara</taxon>
    </lineage>
</organism>
<evidence type="ECO:0000256" key="1">
    <source>
        <dbReference type="SAM" id="Phobius"/>
    </source>
</evidence>
<dbReference type="EMBL" id="MN882556">
    <property type="protein sequence ID" value="QHR84925.1"/>
    <property type="molecule type" value="Genomic_DNA"/>
</dbReference>
<keyword evidence="2" id="KW-0496">Mitochondrion</keyword>
<feature type="transmembrane region" description="Helical" evidence="1">
    <location>
        <begin position="6"/>
        <end position="27"/>
    </location>
</feature>
<keyword evidence="1" id="KW-0472">Membrane</keyword>
<protein>
    <submittedName>
        <fullName evidence="2">NADH dehydrogenase subunit 6</fullName>
    </submittedName>
</protein>
<geneLocation type="mitochondrion" evidence="2"/>
<accession>A0A6B9XQA8</accession>